<dbReference type="EMBL" id="KL642425">
    <property type="protein sequence ID" value="KFB54037.1"/>
    <property type="molecule type" value="Genomic_DNA"/>
</dbReference>
<evidence type="ECO:0000313" key="2">
    <source>
        <dbReference type="EnsemblMetazoa" id="ASIC001130-PA"/>
    </source>
</evidence>
<name>A0A084WUZ3_ANOSI</name>
<accession>A0A084WUZ3</accession>
<dbReference type="EnsemblMetazoa" id="ASIC001130-RA">
    <property type="protein sequence ID" value="ASIC001130-PA"/>
    <property type="gene ID" value="ASIC001130"/>
</dbReference>
<dbReference type="AlphaFoldDB" id="A0A084WUZ3"/>
<dbReference type="EMBL" id="ATLV01005057">
    <property type="status" value="NOT_ANNOTATED_CDS"/>
    <property type="molecule type" value="Genomic_DNA"/>
</dbReference>
<gene>
    <name evidence="1" type="ORF">ZHAS_00001130</name>
</gene>
<dbReference type="Proteomes" id="UP000030765">
    <property type="component" value="Unassembled WGS sequence"/>
</dbReference>
<proteinExistence type="predicted"/>
<dbReference type="OrthoDB" id="7735175at2759"/>
<dbReference type="VEuPathDB" id="VectorBase:ASIC001130"/>
<keyword evidence="3" id="KW-1185">Reference proteome</keyword>
<organism evidence="1">
    <name type="scientific">Anopheles sinensis</name>
    <name type="common">Mosquito</name>
    <dbReference type="NCBI Taxonomy" id="74873"/>
    <lineage>
        <taxon>Eukaryota</taxon>
        <taxon>Metazoa</taxon>
        <taxon>Ecdysozoa</taxon>
        <taxon>Arthropoda</taxon>
        <taxon>Hexapoda</taxon>
        <taxon>Insecta</taxon>
        <taxon>Pterygota</taxon>
        <taxon>Neoptera</taxon>
        <taxon>Endopterygota</taxon>
        <taxon>Diptera</taxon>
        <taxon>Nematocera</taxon>
        <taxon>Culicoidea</taxon>
        <taxon>Culicidae</taxon>
        <taxon>Anophelinae</taxon>
        <taxon>Anopheles</taxon>
    </lineage>
</organism>
<evidence type="ECO:0000313" key="1">
    <source>
        <dbReference type="EMBL" id="KFB54037.1"/>
    </source>
</evidence>
<reference evidence="2" key="2">
    <citation type="submission" date="2020-05" db="UniProtKB">
        <authorList>
            <consortium name="EnsemblMetazoa"/>
        </authorList>
    </citation>
    <scope>IDENTIFICATION</scope>
</reference>
<evidence type="ECO:0000313" key="3">
    <source>
        <dbReference type="Proteomes" id="UP000030765"/>
    </source>
</evidence>
<reference evidence="1 3" key="1">
    <citation type="journal article" date="2014" name="BMC Genomics">
        <title>Genome sequence of Anopheles sinensis provides insight into genetics basis of mosquito competence for malaria parasites.</title>
        <authorList>
            <person name="Zhou D."/>
            <person name="Zhang D."/>
            <person name="Ding G."/>
            <person name="Shi L."/>
            <person name="Hou Q."/>
            <person name="Ye Y."/>
            <person name="Xu Y."/>
            <person name="Zhou H."/>
            <person name="Xiong C."/>
            <person name="Li S."/>
            <person name="Yu J."/>
            <person name="Hong S."/>
            <person name="Yu X."/>
            <person name="Zou P."/>
            <person name="Chen C."/>
            <person name="Chang X."/>
            <person name="Wang W."/>
            <person name="Lv Y."/>
            <person name="Sun Y."/>
            <person name="Ma L."/>
            <person name="Shen B."/>
            <person name="Zhu C."/>
        </authorList>
    </citation>
    <scope>NUCLEOTIDE SEQUENCE [LARGE SCALE GENOMIC DNA]</scope>
</reference>
<protein>
    <submittedName>
        <fullName evidence="1 2">Protein translocase subunit secA</fullName>
    </submittedName>
</protein>
<sequence length="105" mass="12768">MLYLSHDIPWMDKLESVYLFIWQQIHSLKESDNEIDDDVERIEEAVLRDLYGMITEKDIANIDVNLQSEERDRDRKEIWSRLVKCEDYRRTRQTVVRIPRRNGSK</sequence>